<dbReference type="InterPro" id="IPR036156">
    <property type="entry name" value="Beta-gal/glucu_dom_sf"/>
</dbReference>
<dbReference type="Gene3D" id="2.60.120.200">
    <property type="match status" value="1"/>
</dbReference>
<dbReference type="InterPro" id="IPR013320">
    <property type="entry name" value="ConA-like_dom_sf"/>
</dbReference>
<evidence type="ECO:0000256" key="2">
    <source>
        <dbReference type="ARBA" id="ARBA00022729"/>
    </source>
</evidence>
<dbReference type="Gene3D" id="3.20.20.80">
    <property type="entry name" value="Glycosidases"/>
    <property type="match status" value="1"/>
</dbReference>
<dbReference type="InterPro" id="IPR041351">
    <property type="entry name" value="Ig_GlcNase"/>
</dbReference>
<proteinExistence type="inferred from homology"/>
<organism evidence="8 9">
    <name type="scientific">Sphingomonas aerolata</name>
    <dbReference type="NCBI Taxonomy" id="185951"/>
    <lineage>
        <taxon>Bacteria</taxon>
        <taxon>Pseudomonadati</taxon>
        <taxon>Pseudomonadota</taxon>
        <taxon>Alphaproteobacteria</taxon>
        <taxon>Sphingomonadales</taxon>
        <taxon>Sphingomonadaceae</taxon>
        <taxon>Sphingomonas</taxon>
    </lineage>
</organism>
<dbReference type="Pfam" id="PF13385">
    <property type="entry name" value="Laminin_G_3"/>
    <property type="match status" value="1"/>
</dbReference>
<dbReference type="AlphaFoldDB" id="A0A2T4YRW3"/>
<dbReference type="Pfam" id="PF18368">
    <property type="entry name" value="Ig_GlcNase"/>
    <property type="match status" value="1"/>
</dbReference>
<keyword evidence="3 8" id="KW-0378">Hydrolase</keyword>
<evidence type="ECO:0000256" key="1">
    <source>
        <dbReference type="ARBA" id="ARBA00007401"/>
    </source>
</evidence>
<dbReference type="Gene3D" id="2.60.40.10">
    <property type="entry name" value="Immunoglobulins"/>
    <property type="match status" value="3"/>
</dbReference>
<reference evidence="8 9" key="1">
    <citation type="submission" date="2018-04" db="EMBL/GenBank/DDBJ databases">
        <title>Genomic Encyclopedia of Type Strains, Phase III (KMG-III): the genomes of soil and plant-associated and newly described type strains.</title>
        <authorList>
            <person name="Whitman W."/>
        </authorList>
    </citation>
    <scope>NUCLEOTIDE SEQUENCE [LARGE SCALE GENOMIC DNA]</scope>
    <source>
        <strain evidence="8 9">NW12</strain>
    </source>
</reference>
<dbReference type="SUPFAM" id="SSF49899">
    <property type="entry name" value="Concanavalin A-like lectins/glucanases"/>
    <property type="match status" value="1"/>
</dbReference>
<comment type="similarity">
    <text evidence="1">Belongs to the glycosyl hydrolase 2 family.</text>
</comment>
<dbReference type="PANTHER" id="PTHR43536">
    <property type="entry name" value="MANNOSYLGLYCOPROTEIN ENDO-BETA-MANNOSIDASE"/>
    <property type="match status" value="1"/>
</dbReference>
<evidence type="ECO:0000313" key="9">
    <source>
        <dbReference type="Proteomes" id="UP000240996"/>
    </source>
</evidence>
<dbReference type="InterPro" id="IPR013783">
    <property type="entry name" value="Ig-like_fold"/>
</dbReference>
<evidence type="ECO:0000256" key="4">
    <source>
        <dbReference type="ARBA" id="ARBA00023157"/>
    </source>
</evidence>
<evidence type="ECO:0000313" key="8">
    <source>
        <dbReference type="EMBL" id="PTM46240.1"/>
    </source>
</evidence>
<evidence type="ECO:0000256" key="3">
    <source>
        <dbReference type="ARBA" id="ARBA00022801"/>
    </source>
</evidence>
<dbReference type="InterPro" id="IPR006102">
    <property type="entry name" value="Ig-like_GH2"/>
</dbReference>
<accession>A0A2T4YRW3</accession>
<dbReference type="SMART" id="SM00560">
    <property type="entry name" value="LamGL"/>
    <property type="match status" value="1"/>
</dbReference>
<dbReference type="InterPro" id="IPR043534">
    <property type="entry name" value="EBDG/EBM"/>
</dbReference>
<protein>
    <submittedName>
        <fullName evidence="8">Glycosyl hydrolase family 2</fullName>
    </submittedName>
</protein>
<dbReference type="InterPro" id="IPR054593">
    <property type="entry name" value="Beta-mannosidase-like_N2"/>
</dbReference>
<dbReference type="InterPro" id="IPR008979">
    <property type="entry name" value="Galactose-bd-like_sf"/>
</dbReference>
<dbReference type="InterPro" id="IPR017853">
    <property type="entry name" value="GH"/>
</dbReference>
<dbReference type="GO" id="GO:0004553">
    <property type="term" value="F:hydrolase activity, hydrolyzing O-glycosyl compounds"/>
    <property type="evidence" value="ECO:0007669"/>
    <property type="project" value="InterPro"/>
</dbReference>
<evidence type="ECO:0000256" key="6">
    <source>
        <dbReference type="SAM" id="SignalP"/>
    </source>
</evidence>
<name>A0A2T4YRW3_9SPHN</name>
<keyword evidence="5" id="KW-0326">Glycosidase</keyword>
<dbReference type="RefSeq" id="WP_107932601.1">
    <property type="nucleotide sequence ID" value="NZ_PZZN01000002.1"/>
</dbReference>
<feature type="signal peptide" evidence="6">
    <location>
        <begin position="1"/>
        <end position="24"/>
    </location>
</feature>
<dbReference type="PANTHER" id="PTHR43536:SF1">
    <property type="entry name" value="MANNOSYLGLYCOPROTEIN ENDO-BETA-MANNOSIDASE"/>
    <property type="match status" value="1"/>
</dbReference>
<dbReference type="Pfam" id="PF22666">
    <property type="entry name" value="Glyco_hydro_2_N2"/>
    <property type="match status" value="1"/>
</dbReference>
<feature type="chain" id="PRO_5015544528" evidence="6">
    <location>
        <begin position="25"/>
        <end position="1158"/>
    </location>
</feature>
<gene>
    <name evidence="8" type="ORF">C8J24_2480</name>
</gene>
<dbReference type="SUPFAM" id="SSF49303">
    <property type="entry name" value="beta-Galactosidase/glucuronidase domain"/>
    <property type="match status" value="3"/>
</dbReference>
<sequence>MSAIRIYTASLCAGVAAMQGSAQAAAQQVDWPSSRIAHPKRATIGPYNAVFLAGSDGLERPVQGYAADEALPPMPQWTMRAWINPTLLPKGLVPVAAIGNPAGAAARMFALDDGKPVFQMGATTLRAAAPITRESWHLLTATADAGRVRFFVDGRLVGTATADAMPPATGVVALGPRLPGQPGFAGRIAAFALDPVLLGAPAIASLARRQPDAALIRFEDASPSWPLQVKTQYGLTAPQPAWELPTGKAPFSKPVASPVSTAPALAPTREGHYAVNAWRLVAAPTVAANGAMISQPGFDARSWHAATVPGTVLTTLVDRGVYPDPTLGLNNMAIPESLSRQSWWYRSEFTLPATPAKRLTLTFDGVNYAAQVWVNGTAIGDVKGAFIRGRFDVTDRLRPGQRNSIAVLVAPPPHPGIAHEQSLAGGRGDNGGALMSDGPTFGASEGWDWIPGVRDRNTGLWQGVDLAATGFMTIGDPAVSTRLPRPDNAVAEISIEVPVTNHGTAPASATVRAAFDDVAVEQRVTLPAGASQVVRFTPSSFPQLAVQKPKLWWPNGYGDPALHRLDLTVASDRVVSDRRSLDFGMRSVTYELSSLDTTGALRRVLVDTALAHDLGTPVIDERHPALRKVRGGWANSLMPGAETSPAVTALPDDPLSPQMVLRVNGVRIAARGGNWGMDDMMKRVGTDRLTPYFRLHREAGMNIIRNWMGQSTEEAFYALADRHGLMVLNDFWESTQDNDAEAQDVPLFVANARDVVRRYRTHPSIILWFGRNEGVPQPILQTALQDMVWQEDGTRLYKGNSRVINLGGSGPYEWHPPEDYFTGYPHGFAIEVGTASFPTLESWQRTVPVEDRWPISDTWVYHDWHQERGVSMASFVRAMDTEFGPARDLADFERKAQMLNYESHRAIFEGFNAGLWTTNSARMLWMTHPAWPSSDFQIYSSDYDTHAAFYGTKKGAEPVHIQMNQPGRQVVMVNTTRQPLTGVKATARVTDLTGATVATHAQTVDLPANATVALFPLALDAALAKGPVLVRLDASAADGSRVSENFYWQAANPADLRALSAMPQATLRADVAAASAAAGERSLRVTLSNPGTTPALQTKLTLFDGKGVQILPAYFSDNYVSLLPGETRDVTVAYPGDRGVATVRLRGWNSPATTIGGK</sequence>
<evidence type="ECO:0000256" key="5">
    <source>
        <dbReference type="ARBA" id="ARBA00023295"/>
    </source>
</evidence>
<keyword evidence="4" id="KW-1015">Disulfide bond</keyword>
<dbReference type="EMBL" id="PZZN01000002">
    <property type="protein sequence ID" value="PTM46240.1"/>
    <property type="molecule type" value="Genomic_DNA"/>
</dbReference>
<dbReference type="InterPro" id="IPR006558">
    <property type="entry name" value="LamG-like"/>
</dbReference>
<dbReference type="SUPFAM" id="SSF51445">
    <property type="entry name" value="(Trans)glycosidases"/>
    <property type="match status" value="1"/>
</dbReference>
<keyword evidence="2 6" id="KW-0732">Signal</keyword>
<evidence type="ECO:0000259" key="7">
    <source>
        <dbReference type="SMART" id="SM00560"/>
    </source>
</evidence>
<comment type="caution">
    <text evidence="8">The sequence shown here is derived from an EMBL/GenBank/DDBJ whole genome shotgun (WGS) entry which is preliminary data.</text>
</comment>
<dbReference type="Pfam" id="PF00703">
    <property type="entry name" value="Glyco_hydro_2"/>
    <property type="match status" value="1"/>
</dbReference>
<dbReference type="GO" id="GO:0005975">
    <property type="term" value="P:carbohydrate metabolic process"/>
    <property type="evidence" value="ECO:0007669"/>
    <property type="project" value="InterPro"/>
</dbReference>
<dbReference type="Gene3D" id="2.60.120.260">
    <property type="entry name" value="Galactose-binding domain-like"/>
    <property type="match status" value="1"/>
</dbReference>
<feature type="domain" description="LamG-like jellyroll fold" evidence="7">
    <location>
        <begin position="75"/>
        <end position="201"/>
    </location>
</feature>
<dbReference type="SUPFAM" id="SSF49785">
    <property type="entry name" value="Galactose-binding domain-like"/>
    <property type="match status" value="1"/>
</dbReference>
<keyword evidence="9" id="KW-1185">Reference proteome</keyword>
<dbReference type="Proteomes" id="UP000240996">
    <property type="component" value="Unassembled WGS sequence"/>
</dbReference>